<dbReference type="InterPro" id="IPR011010">
    <property type="entry name" value="DNA_brk_join_enz"/>
</dbReference>
<keyword evidence="1" id="KW-0233">DNA recombination</keyword>
<dbReference type="Proteomes" id="UP000260665">
    <property type="component" value="Unassembled WGS sequence"/>
</dbReference>
<reference evidence="3 4" key="1">
    <citation type="submission" date="2018-05" db="EMBL/GenBank/DDBJ databases">
        <title>Rhodoferax soyangensis sp.nov., isolated from an oligotrophic freshwater lake.</title>
        <authorList>
            <person name="Park M."/>
        </authorList>
    </citation>
    <scope>NUCLEOTIDE SEQUENCE [LARGE SCALE GENOMIC DNA]</scope>
    <source>
        <strain evidence="3 4">IMCC26218</strain>
    </source>
</reference>
<protein>
    <recommendedName>
        <fullName evidence="2">Tyr recombinase domain-containing protein</fullName>
    </recommendedName>
</protein>
<proteinExistence type="predicted"/>
<dbReference type="PROSITE" id="PS51898">
    <property type="entry name" value="TYR_RECOMBINASE"/>
    <property type="match status" value="1"/>
</dbReference>
<accession>A0A3E1R603</accession>
<sequence length="585" mass="66820">MESVISSPLSTTPLEPEALVASCAVAFELLNYKDLPEFLEKLNQAKTYGNFTYASWHTNGQLDRRAISGFTLIALSKLTATVDWKTTVPKVMPAVLNLYDFGDLPKPAQTLKSVFLDMQAWIYLQMPMPFLSHHLGCVQATPLPETAWQRRFQLHTPPVSHQEARATAELTEETGVVMETYQETAPILSGAWYLEELASLCKGLSGSNVSMRDSTVWKELMRRFRSLSYSLRDAGPNEAVLTGWAMFVAKLGTLRKKNPRLSRLAGYLSAATKRLHAALRGTGRHPADLSSKEWDQLFRDVLALDPNNNTLRAALASFHLYLCVTFDSEPIGWLHKSLERSQRPRANCIWPHEIARLPDAIDRSTGDLRLRDQVKTWAQLLTSAQIRFGELKWIRHKDIIEFEDHIQIHLANQPYVGSGKTPAADRLVFIRNPDAIQVLKDWLVRPEFKSADRGCFIFAAPDNPRNIYKLGKGYALLTRCLKEVTGCNDFSIHLCRHTCISLALEQALFLMVEFHEINPIHEVQVQSGHQSPETTWRTYFHLMEDAMRYWHDRALRRLTIRSRAAAWWSDRSDFNLRQDKHRGKE</sequence>
<organism evidence="3 4">
    <name type="scientific">Rhodoferax lacus</name>
    <dbReference type="NCBI Taxonomy" id="2184758"/>
    <lineage>
        <taxon>Bacteria</taxon>
        <taxon>Pseudomonadati</taxon>
        <taxon>Pseudomonadota</taxon>
        <taxon>Betaproteobacteria</taxon>
        <taxon>Burkholderiales</taxon>
        <taxon>Comamonadaceae</taxon>
        <taxon>Rhodoferax</taxon>
    </lineage>
</organism>
<dbReference type="InterPro" id="IPR002104">
    <property type="entry name" value="Integrase_catalytic"/>
</dbReference>
<evidence type="ECO:0000313" key="3">
    <source>
        <dbReference type="EMBL" id="RFO94621.1"/>
    </source>
</evidence>
<dbReference type="GO" id="GO:0015074">
    <property type="term" value="P:DNA integration"/>
    <property type="evidence" value="ECO:0007669"/>
    <property type="project" value="InterPro"/>
</dbReference>
<gene>
    <name evidence="3" type="ORF">DIC66_22560</name>
</gene>
<dbReference type="GO" id="GO:0006310">
    <property type="term" value="P:DNA recombination"/>
    <property type="evidence" value="ECO:0007669"/>
    <property type="project" value="UniProtKB-KW"/>
</dbReference>
<evidence type="ECO:0000313" key="4">
    <source>
        <dbReference type="Proteomes" id="UP000260665"/>
    </source>
</evidence>
<keyword evidence="4" id="KW-1185">Reference proteome</keyword>
<dbReference type="AlphaFoldDB" id="A0A3E1R603"/>
<dbReference type="SUPFAM" id="SSF56349">
    <property type="entry name" value="DNA breaking-rejoining enzymes"/>
    <property type="match status" value="1"/>
</dbReference>
<evidence type="ECO:0000256" key="1">
    <source>
        <dbReference type="ARBA" id="ARBA00023172"/>
    </source>
</evidence>
<dbReference type="Gene3D" id="1.10.443.10">
    <property type="entry name" value="Intergrase catalytic core"/>
    <property type="match status" value="1"/>
</dbReference>
<feature type="domain" description="Tyr recombinase" evidence="2">
    <location>
        <begin position="344"/>
        <end position="552"/>
    </location>
</feature>
<evidence type="ECO:0000259" key="2">
    <source>
        <dbReference type="PROSITE" id="PS51898"/>
    </source>
</evidence>
<dbReference type="CDD" id="cd00397">
    <property type="entry name" value="DNA_BRE_C"/>
    <property type="match status" value="1"/>
</dbReference>
<dbReference type="EMBL" id="QFZK01000040">
    <property type="protein sequence ID" value="RFO94621.1"/>
    <property type="molecule type" value="Genomic_DNA"/>
</dbReference>
<dbReference type="InterPro" id="IPR013762">
    <property type="entry name" value="Integrase-like_cat_sf"/>
</dbReference>
<name>A0A3E1R603_9BURK</name>
<comment type="caution">
    <text evidence="3">The sequence shown here is derived from an EMBL/GenBank/DDBJ whole genome shotgun (WGS) entry which is preliminary data.</text>
</comment>
<dbReference type="GO" id="GO:0003677">
    <property type="term" value="F:DNA binding"/>
    <property type="evidence" value="ECO:0007669"/>
    <property type="project" value="InterPro"/>
</dbReference>